<dbReference type="AlphaFoldDB" id="A0A9W4H556"/>
<evidence type="ECO:0000256" key="1">
    <source>
        <dbReference type="SAM" id="MobiDB-lite"/>
    </source>
</evidence>
<feature type="compositionally biased region" description="Basic residues" evidence="1">
    <location>
        <begin position="76"/>
        <end position="86"/>
    </location>
</feature>
<sequence length="111" mass="12240">MAAQPQPALPGLPGGQGRLPVHRVGDPQLLALRLAAPLLPDGGRLRADVPRADREDRLGQVRPRQGRPLRQLHGALRLRAHRRPGHHGLAQGVHPRRPGDRRVQPREVTSR</sequence>
<evidence type="ECO:0000313" key="3">
    <source>
        <dbReference type="Proteomes" id="UP001153328"/>
    </source>
</evidence>
<reference evidence="2" key="1">
    <citation type="submission" date="2021-06" db="EMBL/GenBank/DDBJ databases">
        <authorList>
            <person name="Arsene-Ploetze F."/>
        </authorList>
    </citation>
    <scope>NUCLEOTIDE SEQUENCE</scope>
    <source>
        <strain evidence="2">SBRY1</strain>
    </source>
</reference>
<keyword evidence="3" id="KW-1185">Reference proteome</keyword>
<gene>
    <name evidence="2" type="ORF">SBRY_60025</name>
</gene>
<feature type="region of interest" description="Disordered" evidence="1">
    <location>
        <begin position="1"/>
        <end position="22"/>
    </location>
</feature>
<feature type="compositionally biased region" description="Low complexity" evidence="1">
    <location>
        <begin position="1"/>
        <end position="11"/>
    </location>
</feature>
<feature type="compositionally biased region" description="Basic and acidic residues" evidence="1">
    <location>
        <begin position="97"/>
        <end position="111"/>
    </location>
</feature>
<evidence type="ECO:0000313" key="2">
    <source>
        <dbReference type="EMBL" id="CAG7653003.1"/>
    </source>
</evidence>
<name>A0A9W4H556_9ACTN</name>
<dbReference type="EMBL" id="CAJVAX010000020">
    <property type="protein sequence ID" value="CAG7653003.1"/>
    <property type="molecule type" value="Genomic_DNA"/>
</dbReference>
<feature type="compositionally biased region" description="Basic and acidic residues" evidence="1">
    <location>
        <begin position="43"/>
        <end position="59"/>
    </location>
</feature>
<accession>A0A9W4H556</accession>
<feature type="region of interest" description="Disordered" evidence="1">
    <location>
        <begin position="41"/>
        <end position="111"/>
    </location>
</feature>
<proteinExistence type="predicted"/>
<comment type="caution">
    <text evidence="2">The sequence shown here is derived from an EMBL/GenBank/DDBJ whole genome shotgun (WGS) entry which is preliminary data.</text>
</comment>
<dbReference type="Proteomes" id="UP001153328">
    <property type="component" value="Unassembled WGS sequence"/>
</dbReference>
<protein>
    <submittedName>
        <fullName evidence="2">Uncharacterized protein</fullName>
    </submittedName>
</protein>
<organism evidence="2 3">
    <name type="scientific">Actinacidiphila bryophytorum</name>
    <dbReference type="NCBI Taxonomy" id="1436133"/>
    <lineage>
        <taxon>Bacteria</taxon>
        <taxon>Bacillati</taxon>
        <taxon>Actinomycetota</taxon>
        <taxon>Actinomycetes</taxon>
        <taxon>Kitasatosporales</taxon>
        <taxon>Streptomycetaceae</taxon>
        <taxon>Actinacidiphila</taxon>
    </lineage>
</organism>